<dbReference type="InterPro" id="IPR039749">
    <property type="entry name" value="NUB1"/>
</dbReference>
<dbReference type="AlphaFoldDB" id="A0A9R0IQS8"/>
<evidence type="ECO:0000259" key="4">
    <source>
        <dbReference type="PROSITE" id="PS50053"/>
    </source>
</evidence>
<dbReference type="PROSITE" id="PS50030">
    <property type="entry name" value="UBA"/>
    <property type="match status" value="3"/>
</dbReference>
<accession>A0A9R0IQS8</accession>
<dbReference type="PANTHER" id="PTHR12948">
    <property type="entry name" value="NEDD8 ULTIMATE BUSTER-1 BS4 PROTEIN"/>
    <property type="match status" value="1"/>
</dbReference>
<proteinExistence type="predicted"/>
<dbReference type="SUPFAM" id="SSF46934">
    <property type="entry name" value="UBA-like"/>
    <property type="match status" value="2"/>
</dbReference>
<dbReference type="InterPro" id="IPR015940">
    <property type="entry name" value="UBA"/>
</dbReference>
<feature type="domain" description="UBA" evidence="3">
    <location>
        <begin position="314"/>
        <end position="354"/>
    </location>
</feature>
<dbReference type="OrthoDB" id="434245at2759"/>
<feature type="region of interest" description="Disordered" evidence="2">
    <location>
        <begin position="486"/>
        <end position="554"/>
    </location>
</feature>
<gene>
    <name evidence="6" type="primary">LOC110793302</name>
</gene>
<dbReference type="SUPFAM" id="SSF54236">
    <property type="entry name" value="Ubiquitin-like"/>
    <property type="match status" value="1"/>
</dbReference>
<keyword evidence="1" id="KW-0175">Coiled coil</keyword>
<dbReference type="GO" id="GO:0031593">
    <property type="term" value="F:polyubiquitin modification-dependent protein binding"/>
    <property type="evidence" value="ECO:0007669"/>
    <property type="project" value="UniProtKB-ARBA"/>
</dbReference>
<dbReference type="Proteomes" id="UP000813463">
    <property type="component" value="Chromosome 2"/>
</dbReference>
<evidence type="ECO:0000313" key="5">
    <source>
        <dbReference type="Proteomes" id="UP000813463"/>
    </source>
</evidence>
<dbReference type="SMART" id="SM00165">
    <property type="entry name" value="UBA"/>
    <property type="match status" value="3"/>
</dbReference>
<reference evidence="6" key="2">
    <citation type="submission" date="2025-08" db="UniProtKB">
        <authorList>
            <consortium name="RefSeq"/>
        </authorList>
    </citation>
    <scope>IDENTIFICATION</scope>
    <source>
        <tissue evidence="6">Leaf</tissue>
    </source>
</reference>
<dbReference type="Gene3D" id="3.10.20.90">
    <property type="entry name" value="Phosphatidylinositol 3-kinase Catalytic Subunit, Chain A, domain 1"/>
    <property type="match status" value="1"/>
</dbReference>
<dbReference type="GO" id="GO:2000058">
    <property type="term" value="P:regulation of ubiquitin-dependent protein catabolic process"/>
    <property type="evidence" value="ECO:0000318"/>
    <property type="project" value="GO_Central"/>
</dbReference>
<feature type="domain" description="Ubiquitin-like" evidence="4">
    <location>
        <begin position="46"/>
        <end position="99"/>
    </location>
</feature>
<protein>
    <submittedName>
        <fullName evidence="6">Uncharacterized protein isoform X1</fullName>
    </submittedName>
</protein>
<dbReference type="GeneID" id="110793302"/>
<dbReference type="InterPro" id="IPR000626">
    <property type="entry name" value="Ubiquitin-like_dom"/>
</dbReference>
<reference evidence="5" key="1">
    <citation type="journal article" date="2021" name="Nat. Commun.">
        <title>Genomic analyses provide insights into spinach domestication and the genetic basis of agronomic traits.</title>
        <authorList>
            <person name="Cai X."/>
            <person name="Sun X."/>
            <person name="Xu C."/>
            <person name="Sun H."/>
            <person name="Wang X."/>
            <person name="Ge C."/>
            <person name="Zhang Z."/>
            <person name="Wang Q."/>
            <person name="Fei Z."/>
            <person name="Jiao C."/>
            <person name="Wang Q."/>
        </authorList>
    </citation>
    <scope>NUCLEOTIDE SEQUENCE [LARGE SCALE GENOMIC DNA]</scope>
    <source>
        <strain evidence="5">cv. Varoflay</strain>
    </source>
</reference>
<dbReference type="PANTHER" id="PTHR12948:SF3">
    <property type="entry name" value="NEDD8 ULTIMATE BUSTER 1"/>
    <property type="match status" value="1"/>
</dbReference>
<evidence type="ECO:0000259" key="3">
    <source>
        <dbReference type="PROSITE" id="PS50030"/>
    </source>
</evidence>
<keyword evidence="5" id="KW-1185">Reference proteome</keyword>
<feature type="domain" description="UBA" evidence="3">
    <location>
        <begin position="435"/>
        <end position="486"/>
    </location>
</feature>
<evidence type="ECO:0000313" key="6">
    <source>
        <dbReference type="RefSeq" id="XP_021853857.1"/>
    </source>
</evidence>
<dbReference type="Gene3D" id="1.10.8.10">
    <property type="entry name" value="DNA helicase RuvA subunit, C-terminal domain"/>
    <property type="match status" value="1"/>
</dbReference>
<feature type="coiled-coil region" evidence="1">
    <location>
        <begin position="334"/>
        <end position="372"/>
    </location>
</feature>
<dbReference type="InterPro" id="IPR009060">
    <property type="entry name" value="UBA-like_sf"/>
</dbReference>
<name>A0A9R0IQS8_SPIOL</name>
<organism evidence="5 6">
    <name type="scientific">Spinacia oleracea</name>
    <name type="common">Spinach</name>
    <dbReference type="NCBI Taxonomy" id="3562"/>
    <lineage>
        <taxon>Eukaryota</taxon>
        <taxon>Viridiplantae</taxon>
        <taxon>Streptophyta</taxon>
        <taxon>Embryophyta</taxon>
        <taxon>Tracheophyta</taxon>
        <taxon>Spermatophyta</taxon>
        <taxon>Magnoliopsida</taxon>
        <taxon>eudicotyledons</taxon>
        <taxon>Gunneridae</taxon>
        <taxon>Pentapetalae</taxon>
        <taxon>Caryophyllales</taxon>
        <taxon>Chenopodiaceae</taxon>
        <taxon>Chenopodioideae</taxon>
        <taxon>Anserineae</taxon>
        <taxon>Spinacia</taxon>
    </lineage>
</organism>
<sequence length="590" mass="65700">MTHLVFSPNTQIVVSLSSAITLPMAAKLKIAGTWSGVLEVELEKLTVPMLRQEVANRSNCNPSSINLIFGGRLLKDTDDQNNTNNLKLSELGLKNNSKVLSTQVNVDAGKSFQKELTDVEERRAKLSRLELAAGMLVKRHAEGLLPIEDFNIEMEDQRGQKVKLESESEQRAIMMGLMLHTKGKQLMRKQQYKDALHVLKLGEEAFTLIDTKFVERIDNVPILQIDMVWCCFMLRDINLLALAGERLEVARIGIEHSHGKNASRARKLNRSRSPEMALYLRLELLEGVAAFHCGKLDKCRESLTSAKARFDKLQVSDEALSLLMSMGYHEYEAKRGLKMNEQDVESAINFLEEEKEKKAKKQEDNIKRQQEIREQKKFGKTPLGKAVDLQIVHYMESIGFERELAAEALRRHENDTQKALDALTNPELNSKIQLDIDSKKRKRQQNHLNSRIEELVSMGFPRLEVISAVNSHGTRTEALNALLAQGQTPGAAVDGSIPSSDPAPRSNAETTENQTSSSSSSSSGERESPSSSQQGIERDVEMENELLEGLQGEDTFEDYDIDVTIEADAINEYLALLDSTADGGGGGGGN</sequence>
<evidence type="ECO:0000256" key="1">
    <source>
        <dbReference type="SAM" id="Coils"/>
    </source>
</evidence>
<dbReference type="RefSeq" id="XP_021853857.1">
    <property type="nucleotide sequence ID" value="XM_021998165.2"/>
</dbReference>
<dbReference type="InterPro" id="IPR029071">
    <property type="entry name" value="Ubiquitin-like_domsf"/>
</dbReference>
<feature type="domain" description="UBA" evidence="3">
    <location>
        <begin position="386"/>
        <end position="426"/>
    </location>
</feature>
<dbReference type="KEGG" id="soe:110793302"/>
<evidence type="ECO:0000256" key="2">
    <source>
        <dbReference type="SAM" id="MobiDB-lite"/>
    </source>
</evidence>
<dbReference type="PROSITE" id="PS50053">
    <property type="entry name" value="UBIQUITIN_2"/>
    <property type="match status" value="1"/>
</dbReference>